<protein>
    <recommendedName>
        <fullName evidence="4">Photosystem II protein PsbQ</fullName>
    </recommendedName>
</protein>
<organism evidence="2 3">
    <name type="scientific">Phormidesmis priestleyi ULC007</name>
    <dbReference type="NCBI Taxonomy" id="1920490"/>
    <lineage>
        <taxon>Bacteria</taxon>
        <taxon>Bacillati</taxon>
        <taxon>Cyanobacteriota</taxon>
        <taxon>Cyanophyceae</taxon>
        <taxon>Leptolyngbyales</taxon>
        <taxon>Leptolyngbyaceae</taxon>
        <taxon>Phormidesmis</taxon>
    </lineage>
</organism>
<accession>A0A2T1DDK4</accession>
<comment type="caution">
    <text evidence="2">The sequence shown here is derived from an EMBL/GenBank/DDBJ whole genome shotgun (WGS) entry which is preliminary data.</text>
</comment>
<dbReference type="AlphaFoldDB" id="A0A2T1DDK4"/>
<evidence type="ECO:0000256" key="1">
    <source>
        <dbReference type="SAM" id="SignalP"/>
    </source>
</evidence>
<keyword evidence="1" id="KW-0732">Signal</keyword>
<feature type="signal peptide" evidence="1">
    <location>
        <begin position="1"/>
        <end position="26"/>
    </location>
</feature>
<reference evidence="2 3" key="2">
    <citation type="submission" date="2018-03" db="EMBL/GenBank/DDBJ databases">
        <title>The ancient ancestry and fast evolution of plastids.</title>
        <authorList>
            <person name="Moore K.R."/>
            <person name="Magnabosco C."/>
            <person name="Momper L."/>
            <person name="Gold D.A."/>
            <person name="Bosak T."/>
            <person name="Fournier G.P."/>
        </authorList>
    </citation>
    <scope>NUCLEOTIDE SEQUENCE [LARGE SCALE GENOMIC DNA]</scope>
    <source>
        <strain evidence="2 3">ULC007</strain>
    </source>
</reference>
<evidence type="ECO:0008006" key="4">
    <source>
        <dbReference type="Google" id="ProtNLM"/>
    </source>
</evidence>
<dbReference type="OrthoDB" id="582727at2"/>
<evidence type="ECO:0000313" key="3">
    <source>
        <dbReference type="Proteomes" id="UP000238634"/>
    </source>
</evidence>
<proteinExistence type="predicted"/>
<name>A0A2T1DDK4_9CYAN</name>
<dbReference type="EMBL" id="PVWG01000016">
    <property type="protein sequence ID" value="PSB18590.1"/>
    <property type="molecule type" value="Genomic_DNA"/>
</dbReference>
<reference evidence="2 3" key="1">
    <citation type="submission" date="2018-02" db="EMBL/GenBank/DDBJ databases">
        <authorList>
            <person name="Cohen D.B."/>
            <person name="Kent A.D."/>
        </authorList>
    </citation>
    <scope>NUCLEOTIDE SEQUENCE [LARGE SCALE GENOMIC DNA]</scope>
    <source>
        <strain evidence="2 3">ULC007</strain>
    </source>
</reference>
<feature type="chain" id="PRO_5015674598" description="Photosystem II protein PsbQ" evidence="1">
    <location>
        <begin position="27"/>
        <end position="150"/>
    </location>
</feature>
<evidence type="ECO:0000313" key="2">
    <source>
        <dbReference type="EMBL" id="PSB18590.1"/>
    </source>
</evidence>
<dbReference type="Proteomes" id="UP000238634">
    <property type="component" value="Unassembled WGS sequence"/>
</dbReference>
<keyword evidence="3" id="KW-1185">Reference proteome</keyword>
<sequence length="150" mass="15648">MISNRVSNFFLAALPLLLLVSCTGGSSTQSPQPTQSTVSTQDNKAQLCTDLARFDTAVAALKSMSPSSTVGDFRKARDQVKTAYSAVKATAATVQDSKIADLDKAYANLDTAITGMPDNATLSQANAMVTPKVAAVQAAEAQMKSRVSCP</sequence>
<gene>
    <name evidence="2" type="ORF">C7B65_14950</name>
</gene>
<dbReference type="RefSeq" id="WP_073072486.1">
    <property type="nucleotide sequence ID" value="NZ_MPPI01000016.1"/>
</dbReference>
<dbReference type="PROSITE" id="PS51257">
    <property type="entry name" value="PROKAR_LIPOPROTEIN"/>
    <property type="match status" value="1"/>
</dbReference>